<dbReference type="AlphaFoldDB" id="A0A0A9DZD9"/>
<accession>A0A0A9DZD9</accession>
<dbReference type="EMBL" id="GBRH01205817">
    <property type="protein sequence ID" value="JAD92078.1"/>
    <property type="molecule type" value="Transcribed_RNA"/>
</dbReference>
<proteinExistence type="predicted"/>
<sequence>MLVTCMQIAVDLDSGSESDRLGPIKTHHTCAHVVLHVYVATGNNRAGSKRATELHVIVPCMHAFKMDATRLTIGMMNVNA</sequence>
<reference evidence="1" key="2">
    <citation type="journal article" date="2015" name="Data Brief">
        <title>Shoot transcriptome of the giant reed, Arundo donax.</title>
        <authorList>
            <person name="Barrero R.A."/>
            <person name="Guerrero F.D."/>
            <person name="Moolhuijzen P."/>
            <person name="Goolsby J.A."/>
            <person name="Tidwell J."/>
            <person name="Bellgard S.E."/>
            <person name="Bellgard M.I."/>
        </authorList>
    </citation>
    <scope>NUCLEOTIDE SEQUENCE</scope>
    <source>
        <tissue evidence="1">Shoot tissue taken approximately 20 cm above the soil surface</tissue>
    </source>
</reference>
<name>A0A0A9DZD9_ARUDO</name>
<reference evidence="1" key="1">
    <citation type="submission" date="2014-09" db="EMBL/GenBank/DDBJ databases">
        <authorList>
            <person name="Magalhaes I.L.F."/>
            <person name="Oliveira U."/>
            <person name="Santos F.R."/>
            <person name="Vidigal T.H.D.A."/>
            <person name="Brescovit A.D."/>
            <person name="Santos A.J."/>
        </authorList>
    </citation>
    <scope>NUCLEOTIDE SEQUENCE</scope>
    <source>
        <tissue evidence="1">Shoot tissue taken approximately 20 cm above the soil surface</tissue>
    </source>
</reference>
<protein>
    <submittedName>
        <fullName evidence="1">Uncharacterized protein</fullName>
    </submittedName>
</protein>
<organism evidence="1">
    <name type="scientific">Arundo donax</name>
    <name type="common">Giant reed</name>
    <name type="synonym">Donax arundinaceus</name>
    <dbReference type="NCBI Taxonomy" id="35708"/>
    <lineage>
        <taxon>Eukaryota</taxon>
        <taxon>Viridiplantae</taxon>
        <taxon>Streptophyta</taxon>
        <taxon>Embryophyta</taxon>
        <taxon>Tracheophyta</taxon>
        <taxon>Spermatophyta</taxon>
        <taxon>Magnoliopsida</taxon>
        <taxon>Liliopsida</taxon>
        <taxon>Poales</taxon>
        <taxon>Poaceae</taxon>
        <taxon>PACMAD clade</taxon>
        <taxon>Arundinoideae</taxon>
        <taxon>Arundineae</taxon>
        <taxon>Arundo</taxon>
    </lineage>
</organism>
<evidence type="ECO:0000313" key="1">
    <source>
        <dbReference type="EMBL" id="JAD92078.1"/>
    </source>
</evidence>